<dbReference type="InterPro" id="IPR019220">
    <property type="entry name" value="DUF2135"/>
</dbReference>
<dbReference type="Gene3D" id="2.60.120.380">
    <property type="match status" value="1"/>
</dbReference>
<accession>A0ABU9J1Q6</accession>
<gene>
    <name evidence="3" type="ORF">AAD027_09275</name>
</gene>
<evidence type="ECO:0000259" key="2">
    <source>
        <dbReference type="PROSITE" id="PS51468"/>
    </source>
</evidence>
<dbReference type="PROSITE" id="PS51468">
    <property type="entry name" value="VIT"/>
    <property type="match status" value="1"/>
</dbReference>
<evidence type="ECO:0000313" key="4">
    <source>
        <dbReference type="Proteomes" id="UP001459204"/>
    </source>
</evidence>
<evidence type="ECO:0000256" key="1">
    <source>
        <dbReference type="SAM" id="SignalP"/>
    </source>
</evidence>
<keyword evidence="4" id="KW-1185">Reference proteome</keyword>
<dbReference type="InterPro" id="IPR011990">
    <property type="entry name" value="TPR-like_helical_dom_sf"/>
</dbReference>
<proteinExistence type="predicted"/>
<feature type="chain" id="PRO_5045925751" evidence="1">
    <location>
        <begin position="24"/>
        <end position="1020"/>
    </location>
</feature>
<dbReference type="RefSeq" id="WP_341725734.1">
    <property type="nucleotide sequence ID" value="NZ_JBBWWT010000003.1"/>
</dbReference>
<keyword evidence="1" id="KW-0732">Signal</keyword>
<protein>
    <submittedName>
        <fullName evidence="3">VIT domain-containing protein</fullName>
    </submittedName>
</protein>
<reference evidence="3 4" key="1">
    <citation type="submission" date="2024-04" db="EMBL/GenBank/DDBJ databases">
        <title>Draft genome sequence of Pseudoxanthomonas putridarboris WD12.</title>
        <authorList>
            <person name="Oh J."/>
        </authorList>
    </citation>
    <scope>NUCLEOTIDE SEQUENCE [LARGE SCALE GENOMIC DNA]</scope>
    <source>
        <strain evidence="3 4">WD12</strain>
    </source>
</reference>
<comment type="caution">
    <text evidence="3">The sequence shown here is derived from an EMBL/GenBank/DDBJ whole genome shotgun (WGS) entry which is preliminary data.</text>
</comment>
<dbReference type="Proteomes" id="UP001459204">
    <property type="component" value="Unassembled WGS sequence"/>
</dbReference>
<dbReference type="SMART" id="SM00609">
    <property type="entry name" value="VIT"/>
    <property type="match status" value="1"/>
</dbReference>
<feature type="domain" description="VIT" evidence="2">
    <location>
        <begin position="30"/>
        <end position="158"/>
    </location>
</feature>
<sequence length="1020" mass="111651">MKSIALVSAGMLALAAIAALAQARTEVFAIVPPLLEVRGAETPVVLREAGIDTVVVGGLAQTTVDLVFFNPNARDLEGHLDFPLRDGQRITGFALDFDGHLRPAVPVEKAKGQQVFEAIERRQVDPALLEQTAGNHFRLRIFPIPAGDTRRVRLTYVEPLSRETAGSKFARASRDGGMGLSLPLDYARGAESVALRIRVQGEGKPVMLGQLGAVAFERRGNAWEAHWKSPALSGGDRDHVVRRAAPFRGGDLRLSVPRRAQPQVHVQLVDGQAHFLAEIPVDDVAVVRALPGRIGLLWDSSGSARKRDVESELAVLDAYFRAAGDIEVSLVRLRDRAEPAQAFRVRGGDWSALRQALRDTVYDGASNLGDWSPRDDIPEYLLFSDGLGNYGAQSFPQLAAGQRLYALHAAGSHADDVRLRAWAEASDGGQSIAIAAPRLADATRALLHERPRLLSEQLPGGAELVRESSLPRDGMFRVAGLLREDRGTLTMRYRQGNGHVETVELPVDGRDALQEGPIGQLWAGYWVDRLSADPDVHRARIRELGGRYRLVTPETSLIVLETVEDYVRYDIAPPEELREAFAELKAEQTEEAAEDRQARIDEVAEAFAEKIAWWNAKPSGVRRRESVPEQADVVAVAAPPPVATPAAPPPPQRVLATPPAPALERRAQDAVATAHAEAAESAALREVTVIGSVVAEPEAESSKEMTLDAVQITASTGKRIGIALQPWEPDSPYARRLREAAPERIYALYLDERDAHADSTAFYLDVADLLFLAGQDALALRVLSNLAELQLENRHILRVLAYRLMQAGQPALAVPLFEQVRRLAPEEPQSFRDLGLAYAAVGQPQQAVDALYEVVTGDWDGRFGGIQLIALAELNDVVVNATQRPDTRRTDPRLLKHLPLDLRVVLAWDSDNSDMDLWVTDPDGEKCYYNNPLTAQGGRLSDDFTGGYGPEEFSLRKAKPGKYTVEANFFGDRQQLVTGATTLQLKLTTGFGTPQAKEQRVTLRLKEQSETVLVGEFQVE</sequence>
<feature type="signal peptide" evidence="1">
    <location>
        <begin position="1"/>
        <end position="23"/>
    </location>
</feature>
<dbReference type="Gene3D" id="1.25.40.10">
    <property type="entry name" value="Tetratricopeptide repeat domain"/>
    <property type="match status" value="1"/>
</dbReference>
<dbReference type="InterPro" id="IPR013694">
    <property type="entry name" value="VIT"/>
</dbReference>
<dbReference type="SUPFAM" id="SSF48452">
    <property type="entry name" value="TPR-like"/>
    <property type="match status" value="1"/>
</dbReference>
<dbReference type="Pfam" id="PF08487">
    <property type="entry name" value="VIT"/>
    <property type="match status" value="1"/>
</dbReference>
<dbReference type="EMBL" id="JBBWWT010000003">
    <property type="protein sequence ID" value="MEL1264557.1"/>
    <property type="molecule type" value="Genomic_DNA"/>
</dbReference>
<evidence type="ECO:0000313" key="3">
    <source>
        <dbReference type="EMBL" id="MEL1264557.1"/>
    </source>
</evidence>
<organism evidence="3 4">
    <name type="scientific">Pseudoxanthomonas putridarboris</name>
    <dbReference type="NCBI Taxonomy" id="752605"/>
    <lineage>
        <taxon>Bacteria</taxon>
        <taxon>Pseudomonadati</taxon>
        <taxon>Pseudomonadota</taxon>
        <taxon>Gammaproteobacteria</taxon>
        <taxon>Lysobacterales</taxon>
        <taxon>Lysobacteraceae</taxon>
        <taxon>Pseudoxanthomonas</taxon>
    </lineage>
</organism>
<name>A0ABU9J1Q6_9GAMM</name>
<dbReference type="Pfam" id="PF09906">
    <property type="entry name" value="DUF2135"/>
    <property type="match status" value="1"/>
</dbReference>